<organism evidence="2 3">
    <name type="scientific">Microbacterium caowuchunii</name>
    <dbReference type="NCBI Taxonomy" id="2614638"/>
    <lineage>
        <taxon>Bacteria</taxon>
        <taxon>Bacillati</taxon>
        <taxon>Actinomycetota</taxon>
        <taxon>Actinomycetes</taxon>
        <taxon>Micrococcales</taxon>
        <taxon>Microbacteriaceae</taxon>
        <taxon>Microbacterium</taxon>
    </lineage>
</organism>
<feature type="compositionally biased region" description="Basic residues" evidence="1">
    <location>
        <begin position="92"/>
        <end position="101"/>
    </location>
</feature>
<comment type="caution">
    <text evidence="2">The sequence shown here is derived from an EMBL/GenBank/DDBJ whole genome shotgun (WGS) entry which is preliminary data.</text>
</comment>
<evidence type="ECO:0000313" key="2">
    <source>
        <dbReference type="EMBL" id="KAA9134836.1"/>
    </source>
</evidence>
<evidence type="ECO:0000313" key="3">
    <source>
        <dbReference type="Proteomes" id="UP000326838"/>
    </source>
</evidence>
<sequence>MAQRHLRAFNRAVKARRLDTSDEAAPLVELGRDLARSLDADGVAVRSVSAYRAVLKEIRRYEAIPSPRARRTPGGTTENGVESGAVSDFGSFKRRRNGAQQ</sequence>
<accession>A0A5N0TLJ6</accession>
<dbReference type="Proteomes" id="UP000326838">
    <property type="component" value="Unassembled WGS sequence"/>
</dbReference>
<reference evidence="3" key="1">
    <citation type="submission" date="2019-09" db="EMBL/GenBank/DDBJ databases">
        <title>Mumia zhuanghuii sp. nov. isolated from the intestinal contents of plateau pika (Ochotona curzoniae) in the Qinghai-Tibet plateau of China.</title>
        <authorList>
            <person name="Tian Z."/>
        </authorList>
    </citation>
    <scope>NUCLEOTIDE SEQUENCE [LARGE SCALE GENOMIC DNA]</scope>
    <source>
        <strain evidence="3">L-033</strain>
    </source>
</reference>
<name>A0A5N0TLJ6_9MICO</name>
<dbReference type="EMBL" id="VYUY01000006">
    <property type="protein sequence ID" value="KAA9134836.1"/>
    <property type="molecule type" value="Genomic_DNA"/>
</dbReference>
<proteinExistence type="predicted"/>
<evidence type="ECO:0000256" key="1">
    <source>
        <dbReference type="SAM" id="MobiDB-lite"/>
    </source>
</evidence>
<feature type="region of interest" description="Disordered" evidence="1">
    <location>
        <begin position="66"/>
        <end position="101"/>
    </location>
</feature>
<gene>
    <name evidence="2" type="ORF">F6B40_03825</name>
</gene>
<keyword evidence="3" id="KW-1185">Reference proteome</keyword>
<protein>
    <submittedName>
        <fullName evidence="2">Uncharacterized protein</fullName>
    </submittedName>
</protein>
<dbReference type="AlphaFoldDB" id="A0A5N0TLJ6"/>
<dbReference type="RefSeq" id="WP_150892192.1">
    <property type="nucleotide sequence ID" value="NZ_VYUY01000006.1"/>
</dbReference>